<dbReference type="EMBL" id="KZ559161">
    <property type="protein sequence ID" value="PLB35559.1"/>
    <property type="molecule type" value="Genomic_DNA"/>
</dbReference>
<keyword evidence="1" id="KW-1133">Transmembrane helix</keyword>
<dbReference type="GeneID" id="36526611"/>
<proteinExistence type="predicted"/>
<keyword evidence="1" id="KW-0472">Membrane</keyword>
<protein>
    <submittedName>
        <fullName evidence="2">Uncharacterized protein</fullName>
    </submittedName>
</protein>
<feature type="transmembrane region" description="Helical" evidence="1">
    <location>
        <begin position="93"/>
        <end position="113"/>
    </location>
</feature>
<dbReference type="AlphaFoldDB" id="A0A2I2F4J3"/>
<keyword evidence="3" id="KW-1185">Reference proteome</keyword>
<evidence type="ECO:0000313" key="2">
    <source>
        <dbReference type="EMBL" id="PLB35559.1"/>
    </source>
</evidence>
<evidence type="ECO:0000256" key="1">
    <source>
        <dbReference type="SAM" id="Phobius"/>
    </source>
</evidence>
<gene>
    <name evidence="2" type="ORF">BDW47DRAFT_61958</name>
</gene>
<evidence type="ECO:0000313" key="3">
    <source>
        <dbReference type="Proteomes" id="UP000234585"/>
    </source>
</evidence>
<name>A0A2I2F4J3_ASPCN</name>
<keyword evidence="1" id="KW-0812">Transmembrane</keyword>
<dbReference type="RefSeq" id="XP_024669571.1">
    <property type="nucleotide sequence ID" value="XM_024819451.1"/>
</dbReference>
<organism evidence="2 3">
    <name type="scientific">Aspergillus candidus</name>
    <dbReference type="NCBI Taxonomy" id="41067"/>
    <lineage>
        <taxon>Eukaryota</taxon>
        <taxon>Fungi</taxon>
        <taxon>Dikarya</taxon>
        <taxon>Ascomycota</taxon>
        <taxon>Pezizomycotina</taxon>
        <taxon>Eurotiomycetes</taxon>
        <taxon>Eurotiomycetidae</taxon>
        <taxon>Eurotiales</taxon>
        <taxon>Aspergillaceae</taxon>
        <taxon>Aspergillus</taxon>
        <taxon>Aspergillus subgen. Circumdati</taxon>
    </lineage>
</organism>
<reference evidence="2 3" key="1">
    <citation type="submission" date="2017-12" db="EMBL/GenBank/DDBJ databases">
        <authorList>
            <consortium name="DOE Joint Genome Institute"/>
            <person name="Haridas S."/>
            <person name="Kjaerbolling I."/>
            <person name="Vesth T.C."/>
            <person name="Frisvad J.C."/>
            <person name="Nybo J.L."/>
            <person name="Theobald S."/>
            <person name="Kuo A."/>
            <person name="Bowyer P."/>
            <person name="Matsuda Y."/>
            <person name="Mondo S."/>
            <person name="Lyhne E.K."/>
            <person name="Kogle M.E."/>
            <person name="Clum A."/>
            <person name="Lipzen A."/>
            <person name="Salamov A."/>
            <person name="Ngan C.Y."/>
            <person name="Daum C."/>
            <person name="Chiniquy J."/>
            <person name="Barry K."/>
            <person name="LaButti K."/>
            <person name="Simmons B.A."/>
            <person name="Magnuson J.K."/>
            <person name="Mortensen U.H."/>
            <person name="Larsen T.O."/>
            <person name="Grigoriev I.V."/>
            <person name="Baker S.E."/>
            <person name="Andersen M.R."/>
            <person name="Nordberg H.P."/>
            <person name="Cantor M.N."/>
            <person name="Hua S.X."/>
        </authorList>
    </citation>
    <scope>NUCLEOTIDE SEQUENCE [LARGE SCALE GENOMIC DNA]</scope>
    <source>
        <strain evidence="2 3">CBS 102.13</strain>
    </source>
</reference>
<dbReference type="Proteomes" id="UP000234585">
    <property type="component" value="Unassembled WGS sequence"/>
</dbReference>
<dbReference type="OrthoDB" id="10439436at2759"/>
<sequence length="150" mass="16713">MAVPEFRAILPPIDGLRTRILASPPLDTFSPSVHRLILHVRFMSALSSADSPGSLLVPTPGCFPAVSRLSSLPLSMFPSLIHRLCRRWKSRRLIFGWLMILICCFISAILFPATCLSATKTRQDQFVVPFHPFPPSLGAWLAMRCDLTQP</sequence>
<accession>A0A2I2F4J3</accession>